<dbReference type="GO" id="GO:0035999">
    <property type="term" value="P:tetrahydrofolate interconversion"/>
    <property type="evidence" value="ECO:0007669"/>
    <property type="project" value="TreeGrafter"/>
</dbReference>
<feature type="binding site" evidence="4">
    <location>
        <position position="55"/>
    </location>
    <ligand>
        <name>substrate</name>
    </ligand>
</feature>
<comment type="cofactor">
    <cofactor evidence="5">
        <name>Mg(2+)</name>
        <dbReference type="ChEBI" id="CHEBI:18420"/>
    </cofactor>
</comment>
<dbReference type="PIRSF" id="PIRSF006806">
    <property type="entry name" value="FTHF_cligase"/>
    <property type="match status" value="1"/>
</dbReference>
<comment type="caution">
    <text evidence="6">The sequence shown here is derived from an EMBL/GenBank/DDBJ whole genome shotgun (WGS) entry which is preliminary data.</text>
</comment>
<evidence type="ECO:0000256" key="4">
    <source>
        <dbReference type="PIRSR" id="PIRSR006806-1"/>
    </source>
</evidence>
<dbReference type="Pfam" id="PF01812">
    <property type="entry name" value="5-FTHF_cyc-lig"/>
    <property type="match status" value="1"/>
</dbReference>
<dbReference type="PANTHER" id="PTHR23407:SF1">
    <property type="entry name" value="5-FORMYLTETRAHYDROFOLATE CYCLO-LIGASE"/>
    <property type="match status" value="1"/>
</dbReference>
<dbReference type="OrthoDB" id="3242798at2"/>
<dbReference type="Proteomes" id="UP000490386">
    <property type="component" value="Unassembled WGS sequence"/>
</dbReference>
<dbReference type="InterPro" id="IPR002698">
    <property type="entry name" value="FTHF_cligase"/>
</dbReference>
<keyword evidence="7" id="KW-1185">Reference proteome</keyword>
<evidence type="ECO:0000313" key="6">
    <source>
        <dbReference type="EMBL" id="KAB1639514.1"/>
    </source>
</evidence>
<evidence type="ECO:0000256" key="1">
    <source>
        <dbReference type="ARBA" id="ARBA00010638"/>
    </source>
</evidence>
<comment type="catalytic activity">
    <reaction evidence="5">
        <text>(6S)-5-formyl-5,6,7,8-tetrahydrofolate + ATP = (6R)-5,10-methenyltetrahydrofolate + ADP + phosphate</text>
        <dbReference type="Rhea" id="RHEA:10488"/>
        <dbReference type="ChEBI" id="CHEBI:30616"/>
        <dbReference type="ChEBI" id="CHEBI:43474"/>
        <dbReference type="ChEBI" id="CHEBI:57455"/>
        <dbReference type="ChEBI" id="CHEBI:57457"/>
        <dbReference type="ChEBI" id="CHEBI:456216"/>
        <dbReference type="EC" id="6.3.3.2"/>
    </reaction>
</comment>
<dbReference type="GO" id="GO:0005524">
    <property type="term" value="F:ATP binding"/>
    <property type="evidence" value="ECO:0007669"/>
    <property type="project" value="UniProtKB-KW"/>
</dbReference>
<dbReference type="EC" id="6.3.3.2" evidence="5"/>
<accession>A0A7J5B5Z4</accession>
<evidence type="ECO:0000313" key="7">
    <source>
        <dbReference type="Proteomes" id="UP000490386"/>
    </source>
</evidence>
<protein>
    <recommendedName>
        <fullName evidence="5">5-formyltetrahydrofolate cyclo-ligase</fullName>
        <ecNumber evidence="5">6.3.3.2</ecNumber>
    </recommendedName>
</protein>
<dbReference type="GO" id="GO:0030272">
    <property type="term" value="F:5-formyltetrahydrofolate cyclo-ligase activity"/>
    <property type="evidence" value="ECO:0007669"/>
    <property type="project" value="UniProtKB-EC"/>
</dbReference>
<organism evidence="6 7">
    <name type="scientific">Pseudoclavibacter terrae</name>
    <dbReference type="NCBI Taxonomy" id="1530195"/>
    <lineage>
        <taxon>Bacteria</taxon>
        <taxon>Bacillati</taxon>
        <taxon>Actinomycetota</taxon>
        <taxon>Actinomycetes</taxon>
        <taxon>Micrococcales</taxon>
        <taxon>Microbacteriaceae</taxon>
        <taxon>Pseudoclavibacter</taxon>
    </lineage>
</organism>
<dbReference type="NCBIfam" id="TIGR02727">
    <property type="entry name" value="MTHFS_bact"/>
    <property type="match status" value="1"/>
</dbReference>
<evidence type="ECO:0000256" key="2">
    <source>
        <dbReference type="ARBA" id="ARBA00022741"/>
    </source>
</evidence>
<keyword evidence="2 4" id="KW-0547">Nucleotide-binding</keyword>
<dbReference type="RefSeq" id="WP_151422713.1">
    <property type="nucleotide sequence ID" value="NZ_WBJX01000001.1"/>
</dbReference>
<name>A0A7J5B5Z4_9MICO</name>
<dbReference type="Gene3D" id="3.40.50.10420">
    <property type="entry name" value="NagB/RpiA/CoA transferase-like"/>
    <property type="match status" value="1"/>
</dbReference>
<dbReference type="InterPro" id="IPR037171">
    <property type="entry name" value="NagB/RpiA_transferase-like"/>
</dbReference>
<feature type="binding site" evidence="4">
    <location>
        <begin position="137"/>
        <end position="145"/>
    </location>
    <ligand>
        <name>ATP</name>
        <dbReference type="ChEBI" id="CHEBI:30616"/>
    </ligand>
</feature>
<keyword evidence="5" id="KW-0479">Metal-binding</keyword>
<dbReference type="EMBL" id="WBJX01000001">
    <property type="protein sequence ID" value="KAB1639514.1"/>
    <property type="molecule type" value="Genomic_DNA"/>
</dbReference>
<evidence type="ECO:0000256" key="5">
    <source>
        <dbReference type="RuleBase" id="RU361279"/>
    </source>
</evidence>
<dbReference type="GO" id="GO:0046872">
    <property type="term" value="F:metal ion binding"/>
    <property type="evidence" value="ECO:0007669"/>
    <property type="project" value="UniProtKB-KW"/>
</dbReference>
<keyword evidence="3 4" id="KW-0067">ATP-binding</keyword>
<dbReference type="SUPFAM" id="SSF100950">
    <property type="entry name" value="NagB/RpiA/CoA transferase-like"/>
    <property type="match status" value="1"/>
</dbReference>
<reference evidence="6 7" key="1">
    <citation type="submission" date="2019-09" db="EMBL/GenBank/DDBJ databases">
        <title>Phylogeny of genus Pseudoclavibacter and closely related genus.</title>
        <authorList>
            <person name="Li Y."/>
        </authorList>
    </citation>
    <scope>NUCLEOTIDE SEQUENCE [LARGE SCALE GENOMIC DNA]</scope>
    <source>
        <strain evidence="6 7">THG-MD12</strain>
    </source>
</reference>
<dbReference type="InterPro" id="IPR024185">
    <property type="entry name" value="FTHF_cligase-like_sf"/>
</dbReference>
<evidence type="ECO:0000256" key="3">
    <source>
        <dbReference type="ARBA" id="ARBA00022840"/>
    </source>
</evidence>
<dbReference type="GO" id="GO:0009396">
    <property type="term" value="P:folic acid-containing compound biosynthetic process"/>
    <property type="evidence" value="ECO:0007669"/>
    <property type="project" value="TreeGrafter"/>
</dbReference>
<feature type="binding site" evidence="4">
    <location>
        <position position="60"/>
    </location>
    <ligand>
        <name>substrate</name>
    </ligand>
</feature>
<comment type="similarity">
    <text evidence="1 5">Belongs to the 5-formyltetrahydrofolate cyclo-ligase family.</text>
</comment>
<gene>
    <name evidence="6" type="ORF">F8O03_04045</name>
</gene>
<feature type="binding site" evidence="4">
    <location>
        <begin position="9"/>
        <end position="13"/>
    </location>
    <ligand>
        <name>ATP</name>
        <dbReference type="ChEBI" id="CHEBI:30616"/>
    </ligand>
</feature>
<proteinExistence type="inferred from homology"/>
<dbReference type="PANTHER" id="PTHR23407">
    <property type="entry name" value="ATPASE INHIBITOR/5-FORMYLTETRAHYDROFOLATE CYCLO-LIGASE"/>
    <property type="match status" value="1"/>
</dbReference>
<keyword evidence="5" id="KW-0460">Magnesium</keyword>
<sequence length="192" mass="21160">MATDAKTEKRALRAEIRQRRRSHGELQLSEHAEHLSHHLRELVVAHGATRISCYLSGEFEPSTRPFLSWASDAGITVLLPVTREDGLLDWVVSDGESEHPHELGFPEAIGELLGPIALGDADLLIVPAASIDLEGYRMGWGRGYYDRTLGSMADRPPVFAVVFDDELVGAVPREVHDERVDGVVTPSGITRF</sequence>
<dbReference type="AlphaFoldDB" id="A0A7J5B5Z4"/>
<keyword evidence="6" id="KW-0436">Ligase</keyword>